<dbReference type="PROSITE" id="PS00671">
    <property type="entry name" value="D_2_HYDROXYACID_DH_3"/>
    <property type="match status" value="1"/>
</dbReference>
<dbReference type="GO" id="GO:0004617">
    <property type="term" value="F:phosphoglycerate dehydrogenase activity"/>
    <property type="evidence" value="ECO:0007669"/>
    <property type="project" value="UniProtKB-ARBA"/>
</dbReference>
<dbReference type="SUPFAM" id="SSF51735">
    <property type="entry name" value="NAD(P)-binding Rossmann-fold domains"/>
    <property type="match status" value="1"/>
</dbReference>
<evidence type="ECO:0000256" key="3">
    <source>
        <dbReference type="ARBA" id="ARBA00023027"/>
    </source>
</evidence>
<dbReference type="InterPro" id="IPR029753">
    <property type="entry name" value="D-isomer_DH_CS"/>
</dbReference>
<keyword evidence="3" id="KW-0520">NAD</keyword>
<dbReference type="FunFam" id="3.40.50.720:FF:000041">
    <property type="entry name" value="D-3-phosphoglycerate dehydrogenase"/>
    <property type="match status" value="1"/>
</dbReference>
<keyword evidence="8" id="KW-1185">Reference proteome</keyword>
<dbReference type="Gene3D" id="3.40.50.720">
    <property type="entry name" value="NAD(P)-binding Rossmann-like Domain"/>
    <property type="match status" value="2"/>
</dbReference>
<evidence type="ECO:0000256" key="4">
    <source>
        <dbReference type="RuleBase" id="RU003719"/>
    </source>
</evidence>
<name>A0A1T4YH73_9BACT</name>
<proteinExistence type="inferred from homology"/>
<dbReference type="PANTHER" id="PTHR43026">
    <property type="entry name" value="2-HYDROXYACID DEHYDROGENASE HOMOLOG 1-RELATED"/>
    <property type="match status" value="1"/>
</dbReference>
<reference evidence="8" key="1">
    <citation type="submission" date="2017-02" db="EMBL/GenBank/DDBJ databases">
        <authorList>
            <person name="Varghese N."/>
            <person name="Submissions S."/>
        </authorList>
    </citation>
    <scope>NUCLEOTIDE SEQUENCE [LARGE SCALE GENOMIC DNA]</scope>
    <source>
        <strain evidence="8">ATCC 700200</strain>
    </source>
</reference>
<dbReference type="CDD" id="cd12183">
    <property type="entry name" value="LDH_like_2"/>
    <property type="match status" value="1"/>
</dbReference>
<dbReference type="GO" id="GO:0006564">
    <property type="term" value="P:L-serine biosynthetic process"/>
    <property type="evidence" value="ECO:0007669"/>
    <property type="project" value="UniProtKB-ARBA"/>
</dbReference>
<sequence>MIKIAFYDTKTYDREAVLAAPGAGDIEWTFHDFRLTTETAATAVGMDAVCVFVNDRLDRPCLEKLAEAGVKRVALRCAGFNQVDLQAAKNLGISVTRVPAYSPHAVAEHTVALLMTLNRKIHRAYNRVREHNFSLAGLVGFDLHGKTVGIIGTGKIGRCAAEIFRGFGCHVLAHDPFPVTDWASQQGIVYAPLDDLFSQADIISLHLPLTPESHHLIDATTIARMKTGAYLINTSRGKLVDTPAVIEALKSGHLGGVALDVYEEEEGIFFEDHSGHALRDDTLALLLSLPNVLITSHQAFLTQEALGEIARVTVANLGLVNQGSALPDTLLT</sequence>
<keyword evidence="2 4" id="KW-0560">Oxidoreductase</keyword>
<dbReference type="SUPFAM" id="SSF52283">
    <property type="entry name" value="Formate/glycerate dehydrogenase catalytic domain-like"/>
    <property type="match status" value="1"/>
</dbReference>
<evidence type="ECO:0000256" key="1">
    <source>
        <dbReference type="ARBA" id="ARBA00005854"/>
    </source>
</evidence>
<comment type="similarity">
    <text evidence="1 4">Belongs to the D-isomer specific 2-hydroxyacid dehydrogenase family.</text>
</comment>
<dbReference type="InterPro" id="IPR006140">
    <property type="entry name" value="D-isomer_DH_NAD-bd"/>
</dbReference>
<dbReference type="Pfam" id="PF00389">
    <property type="entry name" value="2-Hacid_dh"/>
    <property type="match status" value="1"/>
</dbReference>
<evidence type="ECO:0000313" key="7">
    <source>
        <dbReference type="EMBL" id="SKB01144.1"/>
    </source>
</evidence>
<dbReference type="AlphaFoldDB" id="A0A1T4YH73"/>
<dbReference type="InterPro" id="IPR006139">
    <property type="entry name" value="D-isomer_2_OHA_DH_cat_dom"/>
</dbReference>
<dbReference type="GO" id="GO:0047545">
    <property type="term" value="F:(S)-2-hydroxyglutarate dehydrogenase activity"/>
    <property type="evidence" value="ECO:0007669"/>
    <property type="project" value="UniProtKB-ARBA"/>
</dbReference>
<feature type="domain" description="D-isomer specific 2-hydroxyacid dehydrogenase NAD-binding" evidence="6">
    <location>
        <begin position="111"/>
        <end position="299"/>
    </location>
</feature>
<dbReference type="EMBL" id="FUYE01000011">
    <property type="protein sequence ID" value="SKB01144.1"/>
    <property type="molecule type" value="Genomic_DNA"/>
</dbReference>
<evidence type="ECO:0000256" key="2">
    <source>
        <dbReference type="ARBA" id="ARBA00023002"/>
    </source>
</evidence>
<gene>
    <name evidence="7" type="ORF">SAMN02745166_03319</name>
</gene>
<dbReference type="InterPro" id="IPR058205">
    <property type="entry name" value="D-LDH-like"/>
</dbReference>
<feature type="domain" description="D-isomer specific 2-hydroxyacid dehydrogenase catalytic" evidence="5">
    <location>
        <begin position="6"/>
        <end position="327"/>
    </location>
</feature>
<dbReference type="PROSITE" id="PS00670">
    <property type="entry name" value="D_2_HYDROXYACID_DH_2"/>
    <property type="match status" value="1"/>
</dbReference>
<evidence type="ECO:0000259" key="5">
    <source>
        <dbReference type="Pfam" id="PF00389"/>
    </source>
</evidence>
<accession>A0A1T4YH73</accession>
<dbReference type="InterPro" id="IPR029752">
    <property type="entry name" value="D-isomer_DH_CS1"/>
</dbReference>
<evidence type="ECO:0000313" key="8">
    <source>
        <dbReference type="Proteomes" id="UP000190774"/>
    </source>
</evidence>
<dbReference type="InterPro" id="IPR036291">
    <property type="entry name" value="NAD(P)-bd_dom_sf"/>
</dbReference>
<dbReference type="GO" id="GO:0051287">
    <property type="term" value="F:NAD binding"/>
    <property type="evidence" value="ECO:0007669"/>
    <property type="project" value="InterPro"/>
</dbReference>
<dbReference type="PANTHER" id="PTHR43026:SF1">
    <property type="entry name" value="2-HYDROXYACID DEHYDROGENASE HOMOLOG 1-RELATED"/>
    <property type="match status" value="1"/>
</dbReference>
<dbReference type="STRING" id="48467.SAMN02745166_03319"/>
<organism evidence="7 8">
    <name type="scientific">Prosthecobacter debontii</name>
    <dbReference type="NCBI Taxonomy" id="48467"/>
    <lineage>
        <taxon>Bacteria</taxon>
        <taxon>Pseudomonadati</taxon>
        <taxon>Verrucomicrobiota</taxon>
        <taxon>Verrucomicrobiia</taxon>
        <taxon>Verrucomicrobiales</taxon>
        <taxon>Verrucomicrobiaceae</taxon>
        <taxon>Prosthecobacter</taxon>
    </lineage>
</organism>
<dbReference type="PROSITE" id="PS00065">
    <property type="entry name" value="D_2_HYDROXYACID_DH_1"/>
    <property type="match status" value="1"/>
</dbReference>
<protein>
    <submittedName>
        <fullName evidence="7">D-lactate dehydrogenase</fullName>
    </submittedName>
</protein>
<dbReference type="Proteomes" id="UP000190774">
    <property type="component" value="Unassembled WGS sequence"/>
</dbReference>
<evidence type="ECO:0000259" key="6">
    <source>
        <dbReference type="Pfam" id="PF02826"/>
    </source>
</evidence>
<dbReference type="GO" id="GO:0008720">
    <property type="term" value="F:D-lactate dehydrogenase (NAD+) activity"/>
    <property type="evidence" value="ECO:0007669"/>
    <property type="project" value="TreeGrafter"/>
</dbReference>
<dbReference type="Pfam" id="PF02826">
    <property type="entry name" value="2-Hacid_dh_C"/>
    <property type="match status" value="1"/>
</dbReference>